<proteinExistence type="predicted"/>
<dbReference type="Gene3D" id="3.40.50.720">
    <property type="entry name" value="NAD(P)-binding Rossmann-like Domain"/>
    <property type="match status" value="1"/>
</dbReference>
<dbReference type="PANTHER" id="PTHR43818:SF5">
    <property type="entry name" value="OXIDOREDUCTASE FAMILY PROTEIN"/>
    <property type="match status" value="1"/>
</dbReference>
<feature type="domain" description="Gfo/Idh/MocA-like oxidoreductase N-terminal" evidence="2">
    <location>
        <begin position="34"/>
        <end position="156"/>
    </location>
</feature>
<gene>
    <name evidence="4" type="primary">gfo_2</name>
    <name evidence="4" type="ORF">PDESU_06395</name>
</gene>
<dbReference type="Proteomes" id="UP000366872">
    <property type="component" value="Unassembled WGS sequence"/>
</dbReference>
<feature type="signal peptide" evidence="1">
    <location>
        <begin position="1"/>
        <end position="25"/>
    </location>
</feature>
<dbReference type="Pfam" id="PF19051">
    <property type="entry name" value="GFO_IDH_MocA_C2"/>
    <property type="match status" value="1"/>
</dbReference>
<keyword evidence="1" id="KW-0732">Signal</keyword>
<dbReference type="Pfam" id="PF01408">
    <property type="entry name" value="GFO_IDH_MocA"/>
    <property type="match status" value="1"/>
</dbReference>
<reference evidence="4 5" key="1">
    <citation type="submission" date="2019-04" db="EMBL/GenBank/DDBJ databases">
        <authorList>
            <person name="Van Vliet M D."/>
        </authorList>
    </citation>
    <scope>NUCLEOTIDE SEQUENCE [LARGE SCALE GENOMIC DNA]</scope>
    <source>
        <strain evidence="4 5">F1</strain>
    </source>
</reference>
<dbReference type="InterPro" id="IPR000683">
    <property type="entry name" value="Gfo/Idh/MocA-like_OxRdtase_N"/>
</dbReference>
<organism evidence="4 5">
    <name type="scientific">Pontiella desulfatans</name>
    <dbReference type="NCBI Taxonomy" id="2750659"/>
    <lineage>
        <taxon>Bacteria</taxon>
        <taxon>Pseudomonadati</taxon>
        <taxon>Kiritimatiellota</taxon>
        <taxon>Kiritimatiellia</taxon>
        <taxon>Kiritimatiellales</taxon>
        <taxon>Pontiellaceae</taxon>
        <taxon>Pontiella</taxon>
    </lineage>
</organism>
<feature type="chain" id="PRO_5025354861" evidence="1">
    <location>
        <begin position="26"/>
        <end position="437"/>
    </location>
</feature>
<dbReference type="SUPFAM" id="SSF51735">
    <property type="entry name" value="NAD(P)-binding Rossmann-fold domains"/>
    <property type="match status" value="1"/>
</dbReference>
<dbReference type="EMBL" id="CAAHFG010000005">
    <property type="protein sequence ID" value="VGO17793.1"/>
    <property type="molecule type" value="Genomic_DNA"/>
</dbReference>
<dbReference type="InterPro" id="IPR036291">
    <property type="entry name" value="NAD(P)-bd_dom_sf"/>
</dbReference>
<feature type="domain" description="Gfo/Idh/MocA-like oxidoreductase bacterial type C-terminal" evidence="3">
    <location>
        <begin position="199"/>
        <end position="432"/>
    </location>
</feature>
<dbReference type="RefSeq" id="WP_136083260.1">
    <property type="nucleotide sequence ID" value="NZ_CAAHFG010000005.1"/>
</dbReference>
<dbReference type="PANTHER" id="PTHR43818">
    <property type="entry name" value="BCDNA.GH03377"/>
    <property type="match status" value="1"/>
</dbReference>
<dbReference type="InterPro" id="IPR050463">
    <property type="entry name" value="Gfo/Idh/MocA_oxidrdct_glycsds"/>
</dbReference>
<evidence type="ECO:0000259" key="3">
    <source>
        <dbReference type="Pfam" id="PF19051"/>
    </source>
</evidence>
<evidence type="ECO:0000313" key="4">
    <source>
        <dbReference type="EMBL" id="VGO17793.1"/>
    </source>
</evidence>
<dbReference type="InterPro" id="IPR006311">
    <property type="entry name" value="TAT_signal"/>
</dbReference>
<evidence type="ECO:0000256" key="1">
    <source>
        <dbReference type="SAM" id="SignalP"/>
    </source>
</evidence>
<evidence type="ECO:0000313" key="5">
    <source>
        <dbReference type="Proteomes" id="UP000366872"/>
    </source>
</evidence>
<sequence>MNNRRTLLKTSAVAGTAFSILPAWGQAAPSKRVNMAMIGVGRQGTNANMGTFLGMDNVRVVAVCDVDRLRMVHAKKKVDERYGDTACKIFGDFREALELPGLDAVMVSTTDHWHAIIALAAMKKGLHVCCEKAMTRYFDEGRALADMAKKSGVVFRLDSECRSHAYMQKTANLVKNGYIGNITRMEVGVPVEFQKGGGDPAVVPVPEYLDYEMWQGPARLRPYSVDRVHKTNPETGAWMGRPGWLRLQDYCSGMICNWGGHLIDVANFINGTSHTGPVSCEGAGSFDSGGLWDTINAFELQYKYANGVVMDYKIKVPYLRIEGDEGWIQAHWHSEGGLQAHNKEIFRTKFRETDTMVPSRSDKRDFISAITEGTPVMIDAEAGHRVNSQCLLGLATVKAGTRLEWDPKTEKVTNSAKGEAAMKETYHRGEWKLENFI</sequence>
<dbReference type="InterPro" id="IPR043906">
    <property type="entry name" value="Gfo/Idh/MocA_OxRdtase_bact_C"/>
</dbReference>
<dbReference type="AlphaFoldDB" id="A0A6C2UD64"/>
<name>A0A6C2UD64_PONDE</name>
<dbReference type="GO" id="GO:0000166">
    <property type="term" value="F:nucleotide binding"/>
    <property type="evidence" value="ECO:0007669"/>
    <property type="project" value="InterPro"/>
</dbReference>
<accession>A0A6C2UD64</accession>
<protein>
    <submittedName>
        <fullName evidence="4">Glucose--fructose oxidoreductase</fullName>
    </submittedName>
</protein>
<keyword evidence="5" id="KW-1185">Reference proteome</keyword>
<evidence type="ECO:0000259" key="2">
    <source>
        <dbReference type="Pfam" id="PF01408"/>
    </source>
</evidence>
<dbReference type="PROSITE" id="PS51318">
    <property type="entry name" value="TAT"/>
    <property type="match status" value="1"/>
</dbReference>
<dbReference type="Gene3D" id="3.30.360.10">
    <property type="entry name" value="Dihydrodipicolinate Reductase, domain 2"/>
    <property type="match status" value="1"/>
</dbReference>
<dbReference type="SUPFAM" id="SSF55347">
    <property type="entry name" value="Glyceraldehyde-3-phosphate dehydrogenase-like, C-terminal domain"/>
    <property type="match status" value="1"/>
</dbReference>